<evidence type="ECO:0000313" key="2">
    <source>
        <dbReference type="Proteomes" id="UP001206895"/>
    </source>
</evidence>
<dbReference type="Proteomes" id="UP001206895">
    <property type="component" value="Unassembled WGS sequence"/>
</dbReference>
<proteinExistence type="predicted"/>
<keyword evidence="2" id="KW-1185">Reference proteome</keyword>
<protein>
    <submittedName>
        <fullName evidence="1">Uncharacterized protein</fullName>
    </submittedName>
</protein>
<name>A0ABT1HIX6_9NOCA</name>
<reference evidence="1 2" key="1">
    <citation type="submission" date="2022-06" db="EMBL/GenBank/DDBJ databases">
        <title>Genomic Encyclopedia of Archaeal and Bacterial Type Strains, Phase II (KMG-II): from individual species to whole genera.</title>
        <authorList>
            <person name="Goeker M."/>
        </authorList>
    </citation>
    <scope>NUCLEOTIDE SEQUENCE [LARGE SCALE GENOMIC DNA]</scope>
    <source>
        <strain evidence="1 2">DSM 44693</strain>
    </source>
</reference>
<sequence length="161" mass="17641">MTLRDYARDELTWRIPLSGATEHPYLPLAWLAAVTAVGHDLRFRRYGRRCRLDDASVAWDLTLVVHGDSDFVNIGMSPTTTCADGFGGFSVGRGYILTATAAQATLWVAEAVQDDLAGYEFVQWPSNGGRLFAPEVRDERAVWVHPDDSTTIPIGGLTAAE</sequence>
<gene>
    <name evidence="1" type="ORF">LX13_003731</name>
</gene>
<comment type="caution">
    <text evidence="1">The sequence shown here is derived from an EMBL/GenBank/DDBJ whole genome shotgun (WGS) entry which is preliminary data.</text>
</comment>
<dbReference type="RefSeq" id="WP_253662860.1">
    <property type="nucleotide sequence ID" value="NZ_BAAAJQ010000003.1"/>
</dbReference>
<evidence type="ECO:0000313" key="1">
    <source>
        <dbReference type="EMBL" id="MCP2177890.1"/>
    </source>
</evidence>
<organism evidence="1 2">
    <name type="scientific">Williamsia maris</name>
    <dbReference type="NCBI Taxonomy" id="72806"/>
    <lineage>
        <taxon>Bacteria</taxon>
        <taxon>Bacillati</taxon>
        <taxon>Actinomycetota</taxon>
        <taxon>Actinomycetes</taxon>
        <taxon>Mycobacteriales</taxon>
        <taxon>Nocardiaceae</taxon>
        <taxon>Williamsia</taxon>
    </lineage>
</organism>
<dbReference type="EMBL" id="JAMTCJ010000004">
    <property type="protein sequence ID" value="MCP2177890.1"/>
    <property type="molecule type" value="Genomic_DNA"/>
</dbReference>
<accession>A0ABT1HIX6</accession>